<dbReference type="Proteomes" id="UP000054485">
    <property type="component" value="Unassembled WGS sequence"/>
</dbReference>
<sequence>FPWKKLRNDLDRQGFVMEGYPEDILMPGETRSANARSKGINDLDKREQIILAEALKSGTLVIKCGPTGPEAKDNSRPVIIGEAPPPHSSHLHGRRLLANGIMDHEGPSRLRPSAATTKVRK</sequence>
<feature type="non-terminal residue" evidence="2">
    <location>
        <position position="121"/>
    </location>
</feature>
<evidence type="ECO:0000313" key="3">
    <source>
        <dbReference type="Proteomes" id="UP000054485"/>
    </source>
</evidence>
<dbReference type="HOGENOM" id="CLU_117471_1_0_1"/>
<reference evidence="2 3" key="1">
    <citation type="submission" date="2014-04" db="EMBL/GenBank/DDBJ databases">
        <authorList>
            <consortium name="DOE Joint Genome Institute"/>
            <person name="Kuo A."/>
            <person name="Ruytinx J."/>
            <person name="Rineau F."/>
            <person name="Colpaert J."/>
            <person name="Kohler A."/>
            <person name="Nagy L.G."/>
            <person name="Floudas D."/>
            <person name="Copeland A."/>
            <person name="Barry K.W."/>
            <person name="Cichocki N."/>
            <person name="Veneault-Fourrey C."/>
            <person name="LaButti K."/>
            <person name="Lindquist E.A."/>
            <person name="Lipzen A."/>
            <person name="Lundell T."/>
            <person name="Morin E."/>
            <person name="Murat C."/>
            <person name="Sun H."/>
            <person name="Tunlid A."/>
            <person name="Henrissat B."/>
            <person name="Grigoriev I.V."/>
            <person name="Hibbett D.S."/>
            <person name="Martin F."/>
            <person name="Nordberg H.P."/>
            <person name="Cantor M.N."/>
            <person name="Hua S.X."/>
        </authorList>
    </citation>
    <scope>NUCLEOTIDE SEQUENCE [LARGE SCALE GENOMIC DNA]</scope>
    <source>
        <strain evidence="2 3">UH-Slu-Lm8-n1</strain>
    </source>
</reference>
<dbReference type="OrthoDB" id="2607896at2759"/>
<organism evidence="2 3">
    <name type="scientific">Suillus luteus UH-Slu-Lm8-n1</name>
    <dbReference type="NCBI Taxonomy" id="930992"/>
    <lineage>
        <taxon>Eukaryota</taxon>
        <taxon>Fungi</taxon>
        <taxon>Dikarya</taxon>
        <taxon>Basidiomycota</taxon>
        <taxon>Agaricomycotina</taxon>
        <taxon>Agaricomycetes</taxon>
        <taxon>Agaricomycetidae</taxon>
        <taxon>Boletales</taxon>
        <taxon>Suillineae</taxon>
        <taxon>Suillaceae</taxon>
        <taxon>Suillus</taxon>
    </lineage>
</organism>
<gene>
    <name evidence="2" type="ORF">CY34DRAFT_60814</name>
</gene>
<accession>A0A0D0AXF8</accession>
<dbReference type="AlphaFoldDB" id="A0A0D0AXF8"/>
<dbReference type="InParanoid" id="A0A0D0AXF8"/>
<dbReference type="EMBL" id="KN835361">
    <property type="protein sequence ID" value="KIK39057.1"/>
    <property type="molecule type" value="Genomic_DNA"/>
</dbReference>
<evidence type="ECO:0000256" key="1">
    <source>
        <dbReference type="SAM" id="MobiDB-lite"/>
    </source>
</evidence>
<name>A0A0D0AXF8_9AGAM</name>
<protein>
    <submittedName>
        <fullName evidence="2">Uncharacterized protein</fullName>
    </submittedName>
</protein>
<feature type="non-terminal residue" evidence="2">
    <location>
        <position position="1"/>
    </location>
</feature>
<proteinExistence type="predicted"/>
<feature type="region of interest" description="Disordered" evidence="1">
    <location>
        <begin position="67"/>
        <end position="91"/>
    </location>
</feature>
<evidence type="ECO:0000313" key="2">
    <source>
        <dbReference type="EMBL" id="KIK39057.1"/>
    </source>
</evidence>
<keyword evidence="3" id="KW-1185">Reference proteome</keyword>
<reference evidence="3" key="2">
    <citation type="submission" date="2015-01" db="EMBL/GenBank/DDBJ databases">
        <title>Evolutionary Origins and Diversification of the Mycorrhizal Mutualists.</title>
        <authorList>
            <consortium name="DOE Joint Genome Institute"/>
            <consortium name="Mycorrhizal Genomics Consortium"/>
            <person name="Kohler A."/>
            <person name="Kuo A."/>
            <person name="Nagy L.G."/>
            <person name="Floudas D."/>
            <person name="Copeland A."/>
            <person name="Barry K.W."/>
            <person name="Cichocki N."/>
            <person name="Veneault-Fourrey C."/>
            <person name="LaButti K."/>
            <person name="Lindquist E.A."/>
            <person name="Lipzen A."/>
            <person name="Lundell T."/>
            <person name="Morin E."/>
            <person name="Murat C."/>
            <person name="Riley R."/>
            <person name="Ohm R."/>
            <person name="Sun H."/>
            <person name="Tunlid A."/>
            <person name="Henrissat B."/>
            <person name="Grigoriev I.V."/>
            <person name="Hibbett D.S."/>
            <person name="Martin F."/>
        </authorList>
    </citation>
    <scope>NUCLEOTIDE SEQUENCE [LARGE SCALE GENOMIC DNA]</scope>
    <source>
        <strain evidence="3">UH-Slu-Lm8-n1</strain>
    </source>
</reference>